<dbReference type="InParanoid" id="A0A369JVL9"/>
<name>A0A369JVL9_HYPMA</name>
<dbReference type="EMBL" id="LUEZ02000044">
    <property type="protein sequence ID" value="RDB24415.1"/>
    <property type="molecule type" value="Genomic_DNA"/>
</dbReference>
<evidence type="ECO:0000313" key="3">
    <source>
        <dbReference type="Proteomes" id="UP000076154"/>
    </source>
</evidence>
<dbReference type="AlphaFoldDB" id="A0A369JVL9"/>
<dbReference type="Proteomes" id="UP000076154">
    <property type="component" value="Unassembled WGS sequence"/>
</dbReference>
<feature type="region of interest" description="Disordered" evidence="1">
    <location>
        <begin position="89"/>
        <end position="127"/>
    </location>
</feature>
<accession>A0A369JVL9</accession>
<keyword evidence="3" id="KW-1185">Reference proteome</keyword>
<feature type="compositionally biased region" description="Basic and acidic residues" evidence="1">
    <location>
        <begin position="89"/>
        <end position="106"/>
    </location>
</feature>
<proteinExistence type="predicted"/>
<gene>
    <name evidence="2" type="ORF">Hypma_008452</name>
</gene>
<feature type="region of interest" description="Disordered" evidence="1">
    <location>
        <begin position="17"/>
        <end position="66"/>
    </location>
</feature>
<feature type="compositionally biased region" description="Low complexity" evidence="1">
    <location>
        <begin position="32"/>
        <end position="44"/>
    </location>
</feature>
<sequence>MPVAVVGQYPPAVKVGGRRLSVTSKPKHHAATEPAATIEPTPAADNVDYPRPVAHGGEQVQANPPPYIEEEAPLKRDKHSHDVERQLREFAQRKDETTRPSKDMTAGHKGFGAAGRIAQPAGKSFGV</sequence>
<reference evidence="2" key="1">
    <citation type="submission" date="2018-04" db="EMBL/GenBank/DDBJ databases">
        <title>Whole genome sequencing of Hypsizygus marmoreus.</title>
        <authorList>
            <person name="Choi I.-G."/>
            <person name="Min B."/>
            <person name="Kim J.-G."/>
            <person name="Kim S."/>
            <person name="Oh Y.-L."/>
            <person name="Kong W.-S."/>
            <person name="Park H."/>
            <person name="Jeong J."/>
            <person name="Song E.-S."/>
        </authorList>
    </citation>
    <scope>NUCLEOTIDE SEQUENCE [LARGE SCALE GENOMIC DNA]</scope>
    <source>
        <strain evidence="2">51987-8</strain>
    </source>
</reference>
<protein>
    <submittedName>
        <fullName evidence="2">Uncharacterized protein</fullName>
    </submittedName>
</protein>
<comment type="caution">
    <text evidence="2">The sequence shown here is derived from an EMBL/GenBank/DDBJ whole genome shotgun (WGS) entry which is preliminary data.</text>
</comment>
<dbReference type="OrthoDB" id="3228420at2759"/>
<evidence type="ECO:0000256" key="1">
    <source>
        <dbReference type="SAM" id="MobiDB-lite"/>
    </source>
</evidence>
<organism evidence="2 3">
    <name type="scientific">Hypsizygus marmoreus</name>
    <name type="common">White beech mushroom</name>
    <name type="synonym">Agaricus marmoreus</name>
    <dbReference type="NCBI Taxonomy" id="39966"/>
    <lineage>
        <taxon>Eukaryota</taxon>
        <taxon>Fungi</taxon>
        <taxon>Dikarya</taxon>
        <taxon>Basidiomycota</taxon>
        <taxon>Agaricomycotina</taxon>
        <taxon>Agaricomycetes</taxon>
        <taxon>Agaricomycetidae</taxon>
        <taxon>Agaricales</taxon>
        <taxon>Tricholomatineae</taxon>
        <taxon>Lyophyllaceae</taxon>
        <taxon>Hypsizygus</taxon>
    </lineage>
</organism>
<evidence type="ECO:0000313" key="2">
    <source>
        <dbReference type="EMBL" id="RDB24415.1"/>
    </source>
</evidence>